<dbReference type="OrthoDB" id="9783171at2"/>
<dbReference type="PANTHER" id="PTHR12907">
    <property type="entry name" value="EGL NINE HOMOLOG-RELATED"/>
    <property type="match status" value="1"/>
</dbReference>
<evidence type="ECO:0000256" key="2">
    <source>
        <dbReference type="ARBA" id="ARBA00022723"/>
    </source>
</evidence>
<gene>
    <name evidence="8" type="ORF">SAMN04489724_4162</name>
</gene>
<dbReference type="SMART" id="SM00702">
    <property type="entry name" value="P4Hc"/>
    <property type="match status" value="1"/>
</dbReference>
<keyword evidence="5" id="KW-0560">Oxidoreductase</keyword>
<evidence type="ECO:0000256" key="1">
    <source>
        <dbReference type="ARBA" id="ARBA00001961"/>
    </source>
</evidence>
<keyword evidence="6" id="KW-0408">Iron</keyword>
<dbReference type="AlphaFoldDB" id="A0A1I7DML0"/>
<dbReference type="Gene3D" id="2.60.120.620">
    <property type="entry name" value="q2cbj1_9rhob like domain"/>
    <property type="match status" value="1"/>
</dbReference>
<dbReference type="Proteomes" id="UP000199673">
    <property type="component" value="Unassembled WGS sequence"/>
</dbReference>
<evidence type="ECO:0000256" key="3">
    <source>
        <dbReference type="ARBA" id="ARBA00022896"/>
    </source>
</evidence>
<evidence type="ECO:0000256" key="5">
    <source>
        <dbReference type="ARBA" id="ARBA00023002"/>
    </source>
</evidence>
<feature type="domain" description="Fe2OG dioxygenase" evidence="7">
    <location>
        <begin position="104"/>
        <end position="205"/>
    </location>
</feature>
<keyword evidence="4" id="KW-0223">Dioxygenase</keyword>
<comment type="cofactor">
    <cofactor evidence="1">
        <name>L-ascorbate</name>
        <dbReference type="ChEBI" id="CHEBI:38290"/>
    </cofactor>
</comment>
<dbReference type="InterPro" id="IPR006620">
    <property type="entry name" value="Pro_4_hyd_alph"/>
</dbReference>
<dbReference type="Pfam" id="PF13640">
    <property type="entry name" value="2OG-FeII_Oxy_3"/>
    <property type="match status" value="1"/>
</dbReference>
<dbReference type="EMBL" id="FPBF01000007">
    <property type="protein sequence ID" value="SFU12874.1"/>
    <property type="molecule type" value="Genomic_DNA"/>
</dbReference>
<dbReference type="GO" id="GO:0071456">
    <property type="term" value="P:cellular response to hypoxia"/>
    <property type="evidence" value="ECO:0007669"/>
    <property type="project" value="TreeGrafter"/>
</dbReference>
<dbReference type="InterPro" id="IPR005123">
    <property type="entry name" value="Oxoglu/Fe-dep_dioxygenase_dom"/>
</dbReference>
<sequence length="205" mass="23832">MEEQEIQDRKQFEELIQGLIDNKYGCSNDFLLPSTVIGLRDTIQHLAESGKMKRAGVGNATITKQDHAIRGDKINWIQESSINPFEIIYLKKVGKFIDHLNKTCFTSIKSFESHYSNYEKMSFYKRHIDQFKSEKGRKFSIIVYLNQDWQDEDGGQLSLYPESGETQNISPIGGRIVFFRSDEMEHEVQPSHTKERKSIAAWFKN</sequence>
<dbReference type="RefSeq" id="WP_091696935.1">
    <property type="nucleotide sequence ID" value="NZ_FPBF01000007.1"/>
</dbReference>
<dbReference type="InterPro" id="IPR044862">
    <property type="entry name" value="Pro_4_hyd_alph_FE2OG_OXY"/>
</dbReference>
<dbReference type="InterPro" id="IPR051559">
    <property type="entry name" value="HIF_prolyl_hydroxylases"/>
</dbReference>
<evidence type="ECO:0000256" key="6">
    <source>
        <dbReference type="ARBA" id="ARBA00023004"/>
    </source>
</evidence>
<protein>
    <submittedName>
        <fullName evidence="8">SM-20-related protein</fullName>
    </submittedName>
</protein>
<evidence type="ECO:0000256" key="4">
    <source>
        <dbReference type="ARBA" id="ARBA00022964"/>
    </source>
</evidence>
<name>A0A1I7DML0_9BACT</name>
<keyword evidence="2" id="KW-0479">Metal-binding</keyword>
<dbReference type="PROSITE" id="PS51471">
    <property type="entry name" value="FE2OG_OXY"/>
    <property type="match status" value="1"/>
</dbReference>
<proteinExistence type="predicted"/>
<dbReference type="GO" id="GO:0008198">
    <property type="term" value="F:ferrous iron binding"/>
    <property type="evidence" value="ECO:0007669"/>
    <property type="project" value="TreeGrafter"/>
</dbReference>
<evidence type="ECO:0000313" key="8">
    <source>
        <dbReference type="EMBL" id="SFU12874.1"/>
    </source>
</evidence>
<evidence type="ECO:0000259" key="7">
    <source>
        <dbReference type="PROSITE" id="PS51471"/>
    </source>
</evidence>
<dbReference type="GO" id="GO:0031543">
    <property type="term" value="F:peptidyl-proline dioxygenase activity"/>
    <property type="evidence" value="ECO:0007669"/>
    <property type="project" value="TreeGrafter"/>
</dbReference>
<keyword evidence="3" id="KW-0847">Vitamin C</keyword>
<dbReference type="STRING" id="305507.SAMN04489724_4162"/>
<organism evidence="8 9">
    <name type="scientific">Algoriphagus locisalis</name>
    <dbReference type="NCBI Taxonomy" id="305507"/>
    <lineage>
        <taxon>Bacteria</taxon>
        <taxon>Pseudomonadati</taxon>
        <taxon>Bacteroidota</taxon>
        <taxon>Cytophagia</taxon>
        <taxon>Cytophagales</taxon>
        <taxon>Cyclobacteriaceae</taxon>
        <taxon>Algoriphagus</taxon>
    </lineage>
</organism>
<evidence type="ECO:0000313" key="9">
    <source>
        <dbReference type="Proteomes" id="UP000199673"/>
    </source>
</evidence>
<keyword evidence="9" id="KW-1185">Reference proteome</keyword>
<reference evidence="9" key="1">
    <citation type="submission" date="2016-10" db="EMBL/GenBank/DDBJ databases">
        <authorList>
            <person name="Varghese N."/>
            <person name="Submissions S."/>
        </authorList>
    </citation>
    <scope>NUCLEOTIDE SEQUENCE [LARGE SCALE GENOMIC DNA]</scope>
    <source>
        <strain evidence="9">DSM 23445</strain>
    </source>
</reference>
<dbReference type="GO" id="GO:0031418">
    <property type="term" value="F:L-ascorbic acid binding"/>
    <property type="evidence" value="ECO:0007669"/>
    <property type="project" value="UniProtKB-KW"/>
</dbReference>
<dbReference type="PANTHER" id="PTHR12907:SF26">
    <property type="entry name" value="HIF PROLYL HYDROXYLASE, ISOFORM C"/>
    <property type="match status" value="1"/>
</dbReference>
<accession>A0A1I7DML0</accession>